<evidence type="ECO:0000256" key="5">
    <source>
        <dbReference type="ARBA" id="ARBA00022448"/>
    </source>
</evidence>
<dbReference type="Gene3D" id="1.20.58.1780">
    <property type="match status" value="1"/>
</dbReference>
<dbReference type="GO" id="GO:0036228">
    <property type="term" value="P:protein localization to nuclear inner membrane"/>
    <property type="evidence" value="ECO:0007669"/>
    <property type="project" value="TreeGrafter"/>
</dbReference>
<dbReference type="PANTHER" id="PTHR10350:SF6">
    <property type="entry name" value="NUCLEAR PORE COMPLEX PROTEIN NUP155"/>
    <property type="match status" value="1"/>
</dbReference>
<feature type="region of interest" description="Disordered" evidence="12">
    <location>
        <begin position="412"/>
        <end position="439"/>
    </location>
</feature>
<dbReference type="InterPro" id="IPR042533">
    <property type="entry name" value="Nucleoporin_Nup155_C_1"/>
</dbReference>
<dbReference type="GO" id="GO:0006606">
    <property type="term" value="P:protein import into nucleus"/>
    <property type="evidence" value="ECO:0007669"/>
    <property type="project" value="TreeGrafter"/>
</dbReference>
<dbReference type="InterPro" id="IPR042537">
    <property type="entry name" value="Nucleoporin_Nup155_C_2"/>
</dbReference>
<dbReference type="Pfam" id="PF08801">
    <property type="entry name" value="Nucleoporin_N"/>
    <property type="match status" value="1"/>
</dbReference>
<dbReference type="Pfam" id="PF03177">
    <property type="entry name" value="Nucleoporin_C"/>
    <property type="match status" value="1"/>
</dbReference>
<dbReference type="GO" id="GO:0051292">
    <property type="term" value="P:nuclear pore complex assembly"/>
    <property type="evidence" value="ECO:0007669"/>
    <property type="project" value="UniProtKB-ARBA"/>
</dbReference>
<evidence type="ECO:0000259" key="14">
    <source>
        <dbReference type="Pfam" id="PF08801"/>
    </source>
</evidence>
<dbReference type="GO" id="GO:0031965">
    <property type="term" value="C:nuclear membrane"/>
    <property type="evidence" value="ECO:0007669"/>
    <property type="project" value="UniProtKB-SubCell"/>
</dbReference>
<evidence type="ECO:0000256" key="11">
    <source>
        <dbReference type="ARBA" id="ARBA00023242"/>
    </source>
</evidence>
<evidence type="ECO:0000256" key="9">
    <source>
        <dbReference type="ARBA" id="ARBA00023132"/>
    </source>
</evidence>
<name>A0AAJ0D9V9_9PEZI</name>
<evidence type="ECO:0000256" key="12">
    <source>
        <dbReference type="SAM" id="MobiDB-lite"/>
    </source>
</evidence>
<feature type="domain" description="Nucleoporin Nup133/Nup155-like N-terminal" evidence="14">
    <location>
        <begin position="106"/>
        <end position="559"/>
    </location>
</feature>
<comment type="caution">
    <text evidence="15">The sequence shown here is derived from an EMBL/GenBank/DDBJ whole genome shotgun (WGS) entry which is preliminary data.</text>
</comment>
<keyword evidence="16" id="KW-1185">Reference proteome</keyword>
<feature type="compositionally biased region" description="Pro residues" evidence="12">
    <location>
        <begin position="417"/>
        <end position="427"/>
    </location>
</feature>
<dbReference type="Gene3D" id="1.20.120.1880">
    <property type="entry name" value="Nucleoporin, helical C-terminal domain"/>
    <property type="match status" value="1"/>
</dbReference>
<evidence type="ECO:0000256" key="6">
    <source>
        <dbReference type="ARBA" id="ARBA00022816"/>
    </source>
</evidence>
<evidence type="ECO:0000256" key="4">
    <source>
        <dbReference type="ARBA" id="ARBA00007373"/>
    </source>
</evidence>
<dbReference type="FunFam" id="1.25.40.450:FF:000002">
    <property type="entry name" value="Putative non-repetitive nucleoporin"/>
    <property type="match status" value="1"/>
</dbReference>
<dbReference type="GO" id="GO:0006405">
    <property type="term" value="P:RNA export from nucleus"/>
    <property type="evidence" value="ECO:0007669"/>
    <property type="project" value="TreeGrafter"/>
</dbReference>
<evidence type="ECO:0000313" key="16">
    <source>
        <dbReference type="Proteomes" id="UP001271007"/>
    </source>
</evidence>
<dbReference type="GO" id="GO:0044611">
    <property type="term" value="C:nuclear pore inner ring"/>
    <property type="evidence" value="ECO:0007669"/>
    <property type="project" value="TreeGrafter"/>
</dbReference>
<dbReference type="GO" id="GO:0017056">
    <property type="term" value="F:structural constituent of nuclear pore"/>
    <property type="evidence" value="ECO:0007669"/>
    <property type="project" value="InterPro"/>
</dbReference>
<dbReference type="InterPro" id="IPR014908">
    <property type="entry name" value="Nucleoporin_Nup133/Nup155_N"/>
</dbReference>
<keyword evidence="9" id="KW-0906">Nuclear pore complex</keyword>
<organism evidence="15 16">
    <name type="scientific">Extremus antarcticus</name>
    <dbReference type="NCBI Taxonomy" id="702011"/>
    <lineage>
        <taxon>Eukaryota</taxon>
        <taxon>Fungi</taxon>
        <taxon>Dikarya</taxon>
        <taxon>Ascomycota</taxon>
        <taxon>Pezizomycotina</taxon>
        <taxon>Dothideomycetes</taxon>
        <taxon>Dothideomycetidae</taxon>
        <taxon>Mycosphaerellales</taxon>
        <taxon>Extremaceae</taxon>
        <taxon>Extremus</taxon>
    </lineage>
</organism>
<dbReference type="GO" id="GO:0000972">
    <property type="term" value="P:transcription-dependent tethering of RNA polymerase II gene DNA at nuclear periphery"/>
    <property type="evidence" value="ECO:0007669"/>
    <property type="project" value="TreeGrafter"/>
</dbReference>
<feature type="region of interest" description="Disordered" evidence="12">
    <location>
        <begin position="1"/>
        <end position="22"/>
    </location>
</feature>
<comment type="similarity">
    <text evidence="4">Belongs to the non-repetitive/WGA-negative nucleoporin family.</text>
</comment>
<keyword evidence="6" id="KW-0509">mRNA transport</keyword>
<protein>
    <recommendedName>
        <fullName evidence="17">Non-repetitive nucleoporin</fullName>
    </recommendedName>
</protein>
<evidence type="ECO:0000256" key="3">
    <source>
        <dbReference type="ARBA" id="ARBA00004620"/>
    </source>
</evidence>
<dbReference type="InterPro" id="IPR042538">
    <property type="entry name" value="Nucleoporin_Nup155_C_3"/>
</dbReference>
<evidence type="ECO:0000256" key="10">
    <source>
        <dbReference type="ARBA" id="ARBA00023136"/>
    </source>
</evidence>
<keyword evidence="11" id="KW-0539">Nucleus</keyword>
<evidence type="ECO:0000256" key="1">
    <source>
        <dbReference type="ARBA" id="ARBA00004335"/>
    </source>
</evidence>
<keyword evidence="5" id="KW-0813">Transport</keyword>
<dbReference type="InterPro" id="IPR004870">
    <property type="entry name" value="Nucleoporin_Nup155"/>
</dbReference>
<proteinExistence type="inferred from homology"/>
<dbReference type="PANTHER" id="PTHR10350">
    <property type="entry name" value="NUCLEAR PORE COMPLEX PROTEIN NUP155"/>
    <property type="match status" value="1"/>
</dbReference>
<evidence type="ECO:0008006" key="17">
    <source>
        <dbReference type="Google" id="ProtNLM"/>
    </source>
</evidence>
<evidence type="ECO:0000256" key="8">
    <source>
        <dbReference type="ARBA" id="ARBA00023010"/>
    </source>
</evidence>
<evidence type="ECO:0000313" key="15">
    <source>
        <dbReference type="EMBL" id="KAK3049904.1"/>
    </source>
</evidence>
<keyword evidence="7" id="KW-0653">Protein transport</keyword>
<reference evidence="15" key="1">
    <citation type="submission" date="2023-04" db="EMBL/GenBank/DDBJ databases">
        <title>Black Yeasts Isolated from many extreme environments.</title>
        <authorList>
            <person name="Coleine C."/>
            <person name="Stajich J.E."/>
            <person name="Selbmann L."/>
        </authorList>
    </citation>
    <scope>NUCLEOTIDE SEQUENCE</scope>
    <source>
        <strain evidence="15">CCFEE 5312</strain>
    </source>
</reference>
<keyword evidence="10" id="KW-0472">Membrane</keyword>
<dbReference type="FunFam" id="1.25.40.440:FF:000001">
    <property type="entry name" value="Nuclear pore complex subunit"/>
    <property type="match status" value="1"/>
</dbReference>
<dbReference type="Gene3D" id="1.25.40.440">
    <property type="entry name" value="Nucleoporin, helical domain, central subdomain"/>
    <property type="match status" value="1"/>
</dbReference>
<sequence length="1363" mass="151546">MATVAGPMTPQRPLPGAFTATPAPAPTIFAANAASLRQNPNPAPADPNSNTTITSHNVEPIELAARKINDTLAGEERFPDLESYVTQGISGEYEMATNPACMPYQKLGQYELPAKLLDQANHSGLTMQMGVFPAIGHAWAALDNCLYLWDYTLPNPEIIGYEEQQHTINSVNLAAPQAGVFIKEIAHLIILTTTTDMQLLGVATQTAASGQKAIQLYNTKMVIPVRGLSIDHVVSTKAGRIFFVGSKSEDIYEFRYQQDDGWFTSRTTRICHTKTQYSLLGDNTRAMAKYFSAAQAETRIKQMVVDDSRELLYSLSNKDEIKVWRIQSELSCAISRSIQALRQNLSHMMPGRSELLEQCKIASLSAIPATEASRISIMATTTTGCRLYLSLTRGNWYGATGRDPPNSMQILHVRFPPSDPNAQPPAGSPSQPGQNAVTQYGSQAGNIDLNSQLLKDTDAGDRYPPGNFLAHLPGSNDRQDRIFCSAIDVGRIKNSYEASQMSRRFPEFGMFIDLPGNFYRMVDTKSGSYGATSVPLGYGNELATQFDEPSTEIAIVTSSAIQMIRRRRLVDMFAAMMKYRSADEGLEGEIKRFISKYGRDEMAATALAVACGQGIDVASDSRLTSITDPEVREGARKAFTEYGGDPEFNANAITGNNANPVDNVRPSPRCVGMALYISRLVRSIWRKPIINEVVSPGQPTTLVSTVDKQKLRDVQEALTKLYDFLDANKTFINGLKGPQAATRGLSRQAELANQGEAKHMDSMMKLVPRMVEGISFVLNLFENKVEDILAGLGDESRKRAKELTYESLFVSNAGRELAKELVKAIVNLNIANGSNVDTVAEALRRKCGSFCSADDVVIFKAQEQVKRASEAGGQSETGRVLLNESQRLFQRVAPSLSDEHLKWAVEQYVGMAFYAGAIQLCLVVAGERDRAKRAAGWLKDGKPDNDARKEAFESRQSCYGLVFATIVKLDDETHASPEKMDGQYTVAAKRRNEAYDIINRSDDAVFQTCLYDWYIEIGHADRLLEIDTPYVIDYLQRRSQEDRGHADLLWRYYAHHNDYLQAASVQLDLARGYFELSLEERIEYLSRARTNASTRQTTLMEPRQSKQQLLREISDLLDVANIQDDILQRMKSEPRLTGPRRDEVISSLNGIILPIDELFNQYADQASYYDICILIYQVADHRNPADIKATWQNLIDQTDDQSQALYGRSALSWETVGEKVRELGRRLNVSDATFPIQILLPMLERYAMAAHDQKPPSSWVLDLFLALEIPHETLLPVMEQMYYGNEHPFVGGKRRVLAGQMVYLMQSWFEESERRGERVPFGSEENMSVVSDCAAALLRTGDLDGGARSGAEGLVGSVVRAMR</sequence>
<accession>A0AAJ0D9V9</accession>
<dbReference type="GO" id="GO:0051028">
    <property type="term" value="P:mRNA transport"/>
    <property type="evidence" value="ECO:0007669"/>
    <property type="project" value="UniProtKB-KW"/>
</dbReference>
<evidence type="ECO:0000256" key="2">
    <source>
        <dbReference type="ARBA" id="ARBA00004567"/>
    </source>
</evidence>
<evidence type="ECO:0000259" key="13">
    <source>
        <dbReference type="Pfam" id="PF03177"/>
    </source>
</evidence>
<comment type="subcellular location">
    <subcellularLocation>
        <location evidence="1">Nucleus membrane</location>
        <topology evidence="1">Peripheral membrane protein</topology>
        <orientation evidence="1">Cytoplasmic side</orientation>
    </subcellularLocation>
    <subcellularLocation>
        <location evidence="3">Nucleus membrane</location>
        <topology evidence="3">Peripheral membrane protein</topology>
        <orientation evidence="3">Nucleoplasmic side</orientation>
    </subcellularLocation>
    <subcellularLocation>
        <location evidence="2">Nucleus</location>
        <location evidence="2">Nuclear pore complex</location>
    </subcellularLocation>
</comment>
<gene>
    <name evidence="15" type="ORF">LTR09_008824</name>
</gene>
<evidence type="ECO:0000256" key="7">
    <source>
        <dbReference type="ARBA" id="ARBA00022927"/>
    </source>
</evidence>
<dbReference type="Gene3D" id="1.25.40.450">
    <property type="entry name" value="Nucleoporin, helical domain, N-terminal subdomain"/>
    <property type="match status" value="1"/>
</dbReference>
<dbReference type="InterPro" id="IPR007187">
    <property type="entry name" value="Nucleoporin_Nup133/Nup155_C"/>
</dbReference>
<keyword evidence="8" id="KW-0811">Translocation</keyword>
<dbReference type="Proteomes" id="UP001271007">
    <property type="component" value="Unassembled WGS sequence"/>
</dbReference>
<dbReference type="EMBL" id="JAWDJX010000036">
    <property type="protein sequence ID" value="KAK3049904.1"/>
    <property type="molecule type" value="Genomic_DNA"/>
</dbReference>
<feature type="domain" description="Nucleoporin Nup133/Nup155-like C-terminal" evidence="13">
    <location>
        <begin position="667"/>
        <end position="1344"/>
    </location>
</feature>